<evidence type="ECO:0000259" key="1">
    <source>
        <dbReference type="Pfam" id="PF07007"/>
    </source>
</evidence>
<keyword evidence="3" id="KW-1185">Reference proteome</keyword>
<dbReference type="PANTHER" id="PTHR37549:SF1">
    <property type="entry name" value="LIPOPROTEIN LPRI"/>
    <property type="match status" value="1"/>
</dbReference>
<dbReference type="GO" id="GO:0005576">
    <property type="term" value="C:extracellular region"/>
    <property type="evidence" value="ECO:0007669"/>
    <property type="project" value="TreeGrafter"/>
</dbReference>
<dbReference type="KEGG" id="rhg:EXZ61_19800"/>
<proteinExistence type="predicted"/>
<dbReference type="AlphaFoldDB" id="A0A515EU65"/>
<dbReference type="EMBL" id="CP036282">
    <property type="protein sequence ID" value="QDL56222.1"/>
    <property type="molecule type" value="Genomic_DNA"/>
</dbReference>
<evidence type="ECO:0000313" key="2">
    <source>
        <dbReference type="EMBL" id="QDL56222.1"/>
    </source>
</evidence>
<reference evidence="3" key="2">
    <citation type="journal article" date="2020" name="Int. J. Syst. Evol. Microbiol.">
        <title>Genomic insights into a novel species Rhodoferax aquaticus sp. nov., isolated from freshwater.</title>
        <authorList>
            <person name="Li T."/>
            <person name="Zhuo Y."/>
            <person name="Jin C.Z."/>
            <person name="Wu X."/>
            <person name="Ko S.R."/>
            <person name="Jin F.J."/>
            <person name="Ahn C.Y."/>
            <person name="Oh H.M."/>
            <person name="Lee H.G."/>
            <person name="Jin L."/>
        </authorList>
    </citation>
    <scope>NUCLEOTIDE SEQUENCE [LARGE SCALE GENOMIC DNA]</scope>
    <source>
        <strain evidence="3">Gr-4</strain>
    </source>
</reference>
<protein>
    <submittedName>
        <fullName evidence="2">DUF1311 domain-containing protein</fullName>
    </submittedName>
</protein>
<sequence>MDIQFSPVTSSVPRYVADSTFITRWASATMQRIVFTILLLPTLAIGAGFDCKMAATRVERLICANTELSSLDDALSEAFSFEVERTEFSARLRATQKVWLANRNGCSDVSCIRQQYEHRIAELSCDPKSAMAGSAIGANQCAYFSRRELDRELSLVEESYIRRVSTEDNNPDYLARTFKDEQSAWRNYRAAYCAHYGAMEGGSDGWKNAFAGMCEVDETKKRIARLKNEIGAK</sequence>
<organism evidence="2 3">
    <name type="scientific">Rhodoferax aquaticus</name>
    <dbReference type="NCBI Taxonomy" id="2527691"/>
    <lineage>
        <taxon>Bacteria</taxon>
        <taxon>Pseudomonadati</taxon>
        <taxon>Pseudomonadota</taxon>
        <taxon>Betaproteobacteria</taxon>
        <taxon>Burkholderiales</taxon>
        <taxon>Comamonadaceae</taxon>
        <taxon>Rhodoferax</taxon>
    </lineage>
</organism>
<dbReference type="Proteomes" id="UP000317365">
    <property type="component" value="Chromosome"/>
</dbReference>
<dbReference type="PANTHER" id="PTHR37549">
    <property type="entry name" value="LIPOPROTEIN LPRI"/>
    <property type="match status" value="1"/>
</dbReference>
<feature type="domain" description="Lysozyme inhibitor LprI-like N-terminal" evidence="1">
    <location>
        <begin position="125"/>
        <end position="226"/>
    </location>
</feature>
<reference evidence="3" key="1">
    <citation type="submission" date="2019-02" db="EMBL/GenBank/DDBJ databases">
        <title>Complete genome sequence of Rhodoferax sp. Gr-4.</title>
        <authorList>
            <person name="Jin L."/>
        </authorList>
    </citation>
    <scope>NUCLEOTIDE SEQUENCE [LARGE SCALE GENOMIC DNA]</scope>
    <source>
        <strain evidence="3">Gr-4</strain>
    </source>
</reference>
<dbReference type="Pfam" id="PF07007">
    <property type="entry name" value="LprI"/>
    <property type="match status" value="1"/>
</dbReference>
<dbReference type="InterPro" id="IPR009739">
    <property type="entry name" value="LprI-like_N"/>
</dbReference>
<evidence type="ECO:0000313" key="3">
    <source>
        <dbReference type="Proteomes" id="UP000317365"/>
    </source>
</evidence>
<accession>A0A515EU65</accession>
<dbReference type="InterPro" id="IPR052755">
    <property type="entry name" value="Lysozyme_Inhibitor_LprI"/>
</dbReference>
<gene>
    <name evidence="2" type="ORF">EXZ61_19800</name>
</gene>
<name>A0A515EU65_9BURK</name>
<dbReference type="Gene3D" id="1.20.1270.180">
    <property type="match status" value="1"/>
</dbReference>